<dbReference type="OrthoDB" id="9807630at2"/>
<dbReference type="Gene3D" id="3.40.50.1000">
    <property type="entry name" value="HAD superfamily/HAD-like"/>
    <property type="match status" value="1"/>
</dbReference>
<reference evidence="2" key="1">
    <citation type="submission" date="2018-05" db="EMBL/GenBank/DDBJ databases">
        <authorList>
            <person name="Cea G.-C."/>
            <person name="William W."/>
        </authorList>
    </citation>
    <scope>NUCLEOTIDE SEQUENCE [LARGE SCALE GENOMIC DNA]</scope>
    <source>
        <strain evidence="2">DB21MT 5</strain>
    </source>
</reference>
<dbReference type="InterPro" id="IPR023198">
    <property type="entry name" value="PGP-like_dom2"/>
</dbReference>
<proteinExistence type="predicted"/>
<dbReference type="AlphaFoldDB" id="A0A330LLE0"/>
<dbReference type="SUPFAM" id="SSF56784">
    <property type="entry name" value="HAD-like"/>
    <property type="match status" value="1"/>
</dbReference>
<accession>A0A330LLE0</accession>
<evidence type="ECO:0000313" key="1">
    <source>
        <dbReference type="EMBL" id="SQD77824.1"/>
    </source>
</evidence>
<protein>
    <recommendedName>
        <fullName evidence="3">Haloacid dehalogenase-like hydrolase</fullName>
    </recommendedName>
</protein>
<dbReference type="Proteomes" id="UP000250163">
    <property type="component" value="Chromosome MORIYA"/>
</dbReference>
<dbReference type="InterPro" id="IPR041492">
    <property type="entry name" value="HAD_2"/>
</dbReference>
<dbReference type="PANTHER" id="PTHR43481">
    <property type="entry name" value="FRUCTOSE-1-PHOSPHATE PHOSPHATASE"/>
    <property type="match status" value="1"/>
</dbReference>
<sequence>MEIEMESLMHLIMFDIDGTLIESCDFDTDCFSEAIKNVTGHELNTDWASYKNITDAGILDEFITQHDLSDQRDHIHKEVKESFVKLVQAHLEVSPAREVDGAIDFLRQLQLRTDVEVAIATGGWEETARIKLQSAGFDISGLAFASSSDAIERTKVMQVSESRCSNTLFISKTYFGDGVWDKEASENLSYNFILVGNKLRHSKQVDNFQSPEAALFHLGM</sequence>
<dbReference type="InterPro" id="IPR051806">
    <property type="entry name" value="HAD-like_SPP"/>
</dbReference>
<gene>
    <name evidence="1" type="ORF">MORIYA_1346</name>
</gene>
<dbReference type="EMBL" id="LS483250">
    <property type="protein sequence ID" value="SQD77824.1"/>
    <property type="molecule type" value="Genomic_DNA"/>
</dbReference>
<dbReference type="InterPro" id="IPR036412">
    <property type="entry name" value="HAD-like_sf"/>
</dbReference>
<dbReference type="Gene3D" id="1.10.150.240">
    <property type="entry name" value="Putative phosphatase, domain 2"/>
    <property type="match status" value="1"/>
</dbReference>
<organism evidence="1 2">
    <name type="scientific">Moritella yayanosii</name>
    <dbReference type="NCBI Taxonomy" id="69539"/>
    <lineage>
        <taxon>Bacteria</taxon>
        <taxon>Pseudomonadati</taxon>
        <taxon>Pseudomonadota</taxon>
        <taxon>Gammaproteobacteria</taxon>
        <taxon>Alteromonadales</taxon>
        <taxon>Moritellaceae</taxon>
        <taxon>Moritella</taxon>
    </lineage>
</organism>
<dbReference type="Pfam" id="PF13419">
    <property type="entry name" value="HAD_2"/>
    <property type="match status" value="1"/>
</dbReference>
<dbReference type="KEGG" id="mya:MORIYA_1346"/>
<evidence type="ECO:0008006" key="3">
    <source>
        <dbReference type="Google" id="ProtNLM"/>
    </source>
</evidence>
<evidence type="ECO:0000313" key="2">
    <source>
        <dbReference type="Proteomes" id="UP000250163"/>
    </source>
</evidence>
<dbReference type="GO" id="GO:0050308">
    <property type="term" value="F:sugar-phosphatase activity"/>
    <property type="evidence" value="ECO:0007669"/>
    <property type="project" value="TreeGrafter"/>
</dbReference>
<dbReference type="PANTHER" id="PTHR43481:SF4">
    <property type="entry name" value="GLYCEROL-1-PHOSPHATE PHOSPHOHYDROLASE 1-RELATED"/>
    <property type="match status" value="1"/>
</dbReference>
<dbReference type="InterPro" id="IPR023214">
    <property type="entry name" value="HAD_sf"/>
</dbReference>
<keyword evidence="2" id="KW-1185">Reference proteome</keyword>
<name>A0A330LLE0_9GAMM</name>